<organism evidence="1 2">
    <name type="scientific">Corchorus olitorius</name>
    <dbReference type="NCBI Taxonomy" id="93759"/>
    <lineage>
        <taxon>Eukaryota</taxon>
        <taxon>Viridiplantae</taxon>
        <taxon>Streptophyta</taxon>
        <taxon>Embryophyta</taxon>
        <taxon>Tracheophyta</taxon>
        <taxon>Spermatophyta</taxon>
        <taxon>Magnoliopsida</taxon>
        <taxon>eudicotyledons</taxon>
        <taxon>Gunneridae</taxon>
        <taxon>Pentapetalae</taxon>
        <taxon>rosids</taxon>
        <taxon>malvids</taxon>
        <taxon>Malvales</taxon>
        <taxon>Malvaceae</taxon>
        <taxon>Grewioideae</taxon>
        <taxon>Apeibeae</taxon>
        <taxon>Corchorus</taxon>
    </lineage>
</organism>
<reference evidence="2" key="1">
    <citation type="submission" date="2013-09" db="EMBL/GenBank/DDBJ databases">
        <title>Corchorus olitorius genome sequencing.</title>
        <authorList>
            <person name="Alam M."/>
            <person name="Haque M.S."/>
            <person name="Islam M.S."/>
            <person name="Emdad E.M."/>
            <person name="Islam M.M."/>
            <person name="Ahmed B."/>
            <person name="Halim A."/>
            <person name="Hossen Q.M.M."/>
            <person name="Hossain M.Z."/>
            <person name="Ahmed R."/>
            <person name="Khan M.M."/>
            <person name="Islam R."/>
            <person name="Rashid M.M."/>
            <person name="Khan S.A."/>
            <person name="Rahman M.S."/>
            <person name="Alam M."/>
            <person name="Yahiya A.S."/>
            <person name="Khan M.S."/>
            <person name="Azam M.S."/>
            <person name="Haque T."/>
            <person name="Lashkar M.Z.H."/>
            <person name="Akhand A.I."/>
            <person name="Morshed G."/>
            <person name="Roy S."/>
            <person name="Uddin K.S."/>
            <person name="Rabeya T."/>
            <person name="Hossain A.S."/>
            <person name="Chowdhury A."/>
            <person name="Snigdha A.R."/>
            <person name="Mortoza M.S."/>
            <person name="Matin S.A."/>
            <person name="Hoque S.M.E."/>
            <person name="Islam M.K."/>
            <person name="Roy D.K."/>
            <person name="Haider R."/>
            <person name="Moosa M.M."/>
            <person name="Elias S.M."/>
            <person name="Hasan A.M."/>
            <person name="Jahan S."/>
            <person name="Shafiuddin M."/>
            <person name="Mahmood N."/>
            <person name="Shommy N.S."/>
        </authorList>
    </citation>
    <scope>NUCLEOTIDE SEQUENCE [LARGE SCALE GENOMIC DNA]</scope>
    <source>
        <strain evidence="2">cv. O-4</strain>
    </source>
</reference>
<dbReference type="EMBL" id="AWUE01020969">
    <property type="protein sequence ID" value="OMO64394.1"/>
    <property type="molecule type" value="Genomic_DNA"/>
</dbReference>
<sequence>MSPSPIGTGATLGTGTCTIPFRETLTLQGLSKTPRFELLPARSHSWSWEAGFSEETLANRSEFADYKTSKSQFCDNGLAHHILIKSSGEEEG</sequence>
<dbReference type="Proteomes" id="UP000187203">
    <property type="component" value="Unassembled WGS sequence"/>
</dbReference>
<proteinExistence type="predicted"/>
<evidence type="ECO:0000313" key="1">
    <source>
        <dbReference type="EMBL" id="OMO64394.1"/>
    </source>
</evidence>
<accession>A0A1R3H222</accession>
<keyword evidence="2" id="KW-1185">Reference proteome</keyword>
<comment type="caution">
    <text evidence="1">The sequence shown here is derived from an EMBL/GenBank/DDBJ whole genome shotgun (WGS) entry which is preliminary data.</text>
</comment>
<evidence type="ECO:0000313" key="2">
    <source>
        <dbReference type="Proteomes" id="UP000187203"/>
    </source>
</evidence>
<gene>
    <name evidence="1" type="ORF">COLO4_32060</name>
</gene>
<dbReference type="AlphaFoldDB" id="A0A1R3H222"/>
<name>A0A1R3H222_9ROSI</name>
<protein>
    <submittedName>
        <fullName evidence="1">Uncharacterized protein</fullName>
    </submittedName>
</protein>